<dbReference type="Pfam" id="PF00318">
    <property type="entry name" value="Ribosomal_S2"/>
    <property type="match status" value="1"/>
</dbReference>
<organism evidence="8 9">
    <name type="scientific">Fraserbacteria sp. (strain RBG_16_55_9)</name>
    <dbReference type="NCBI Taxonomy" id="1817864"/>
    <lineage>
        <taxon>Bacteria</taxon>
        <taxon>Candidatus Fraseribacteriota</taxon>
    </lineage>
</organism>
<keyword evidence="3 5" id="KW-0687">Ribonucleoprotein</keyword>
<comment type="similarity">
    <text evidence="1 5 6">Belongs to the universal ribosomal protein uS2 family.</text>
</comment>
<accession>A0A1F5UWS4</accession>
<dbReference type="GO" id="GO:0022627">
    <property type="term" value="C:cytosolic small ribosomal subunit"/>
    <property type="evidence" value="ECO:0007669"/>
    <property type="project" value="TreeGrafter"/>
</dbReference>
<protein>
    <recommendedName>
        <fullName evidence="4 5">Small ribosomal subunit protein uS2</fullName>
    </recommendedName>
</protein>
<evidence type="ECO:0000313" key="9">
    <source>
        <dbReference type="Proteomes" id="UP000179157"/>
    </source>
</evidence>
<dbReference type="InterPro" id="IPR001865">
    <property type="entry name" value="Ribosomal_uS2"/>
</dbReference>
<gene>
    <name evidence="5" type="primary">rpsB</name>
    <name evidence="8" type="ORF">A2Z21_02680</name>
</gene>
<dbReference type="InterPro" id="IPR018130">
    <property type="entry name" value="Ribosomal_uS2_CS"/>
</dbReference>
<dbReference type="PANTHER" id="PTHR12534">
    <property type="entry name" value="30S RIBOSOMAL PROTEIN S2 PROKARYOTIC AND ORGANELLAR"/>
    <property type="match status" value="1"/>
</dbReference>
<evidence type="ECO:0000313" key="8">
    <source>
        <dbReference type="EMBL" id="OGF55548.1"/>
    </source>
</evidence>
<name>A0A1F5UWS4_FRAXR</name>
<dbReference type="GO" id="GO:0003735">
    <property type="term" value="F:structural constituent of ribosome"/>
    <property type="evidence" value="ECO:0007669"/>
    <property type="project" value="InterPro"/>
</dbReference>
<feature type="compositionally biased region" description="Basic residues" evidence="7">
    <location>
        <begin position="283"/>
        <end position="295"/>
    </location>
</feature>
<evidence type="ECO:0000256" key="1">
    <source>
        <dbReference type="ARBA" id="ARBA00006242"/>
    </source>
</evidence>
<dbReference type="PROSITE" id="PS00963">
    <property type="entry name" value="RIBOSOMAL_S2_2"/>
    <property type="match status" value="1"/>
</dbReference>
<evidence type="ECO:0000256" key="4">
    <source>
        <dbReference type="ARBA" id="ARBA00035256"/>
    </source>
</evidence>
<dbReference type="PROSITE" id="PS00962">
    <property type="entry name" value="RIBOSOMAL_S2_1"/>
    <property type="match status" value="1"/>
</dbReference>
<dbReference type="InterPro" id="IPR005706">
    <property type="entry name" value="Ribosomal_uS2_bac/mit/plastid"/>
</dbReference>
<proteinExistence type="inferred from homology"/>
<keyword evidence="2 5" id="KW-0689">Ribosomal protein</keyword>
<dbReference type="Gene3D" id="3.40.50.10490">
    <property type="entry name" value="Glucose-6-phosphate isomerase like protein, domain 1"/>
    <property type="match status" value="1"/>
</dbReference>
<dbReference type="EMBL" id="MFGX01000055">
    <property type="protein sequence ID" value="OGF55548.1"/>
    <property type="molecule type" value="Genomic_DNA"/>
</dbReference>
<dbReference type="STRING" id="1817864.A2Z21_02680"/>
<feature type="region of interest" description="Disordered" evidence="7">
    <location>
        <begin position="277"/>
        <end position="317"/>
    </location>
</feature>
<dbReference type="AlphaFoldDB" id="A0A1F5UWS4"/>
<dbReference type="InterPro" id="IPR023591">
    <property type="entry name" value="Ribosomal_uS2_flav_dom_sf"/>
</dbReference>
<evidence type="ECO:0000256" key="3">
    <source>
        <dbReference type="ARBA" id="ARBA00023274"/>
    </source>
</evidence>
<dbReference type="SUPFAM" id="SSF52313">
    <property type="entry name" value="Ribosomal protein S2"/>
    <property type="match status" value="1"/>
</dbReference>
<dbReference type="Proteomes" id="UP000179157">
    <property type="component" value="Unassembled WGS sequence"/>
</dbReference>
<dbReference type="PRINTS" id="PR00395">
    <property type="entry name" value="RIBOSOMALS2"/>
</dbReference>
<evidence type="ECO:0000256" key="6">
    <source>
        <dbReference type="RuleBase" id="RU003631"/>
    </source>
</evidence>
<dbReference type="GO" id="GO:0006412">
    <property type="term" value="P:translation"/>
    <property type="evidence" value="ECO:0007669"/>
    <property type="project" value="UniProtKB-UniRule"/>
</dbReference>
<dbReference type="CDD" id="cd01425">
    <property type="entry name" value="RPS2"/>
    <property type="match status" value="1"/>
</dbReference>
<dbReference type="PANTHER" id="PTHR12534:SF0">
    <property type="entry name" value="SMALL RIBOSOMAL SUBUNIT PROTEIN US2M"/>
    <property type="match status" value="1"/>
</dbReference>
<dbReference type="NCBIfam" id="TIGR01011">
    <property type="entry name" value="rpsB_bact"/>
    <property type="match status" value="1"/>
</dbReference>
<evidence type="ECO:0000256" key="2">
    <source>
        <dbReference type="ARBA" id="ARBA00022980"/>
    </source>
</evidence>
<comment type="caution">
    <text evidence="8">The sequence shown here is derived from an EMBL/GenBank/DDBJ whole genome shotgun (WGS) entry which is preliminary data.</text>
</comment>
<dbReference type="Gene3D" id="1.10.287.610">
    <property type="entry name" value="Helix hairpin bin"/>
    <property type="match status" value="1"/>
</dbReference>
<dbReference type="HAMAP" id="MF_00291_B">
    <property type="entry name" value="Ribosomal_uS2_B"/>
    <property type="match status" value="1"/>
</dbReference>
<reference evidence="8 9" key="1">
    <citation type="journal article" date="2016" name="Nat. Commun.">
        <title>Thousands of microbial genomes shed light on interconnected biogeochemical processes in an aquifer system.</title>
        <authorList>
            <person name="Anantharaman K."/>
            <person name="Brown C.T."/>
            <person name="Hug L.A."/>
            <person name="Sharon I."/>
            <person name="Castelle C.J."/>
            <person name="Probst A.J."/>
            <person name="Thomas B.C."/>
            <person name="Singh A."/>
            <person name="Wilkins M.J."/>
            <person name="Karaoz U."/>
            <person name="Brodie E.L."/>
            <person name="Williams K.H."/>
            <person name="Hubbard S.S."/>
            <person name="Banfield J.F."/>
        </authorList>
    </citation>
    <scope>NUCLEOTIDE SEQUENCE [LARGE SCALE GENOMIC DNA]</scope>
    <source>
        <strain evidence="9">RBG_16_55_9</strain>
    </source>
</reference>
<evidence type="ECO:0000256" key="7">
    <source>
        <dbReference type="SAM" id="MobiDB-lite"/>
    </source>
</evidence>
<sequence length="317" mass="35557">MEKGGSSVGLLTIKELLETGVHFGHRVRKWNPKMKDYIYTERKGIHIIDLEKTIRFFAEAYFFIRDSIAQGKEILFVGTKRQVQQTIEEEAQRCGAHYVNQRWLGGLLTNFQVIKGRIDRMKELEEHERVGDFEKLPNKEAIRLRKELLKLQRNLQGLRNMTRVPHIVFVVDTQVEVNAIHEARLLKIPVVSIVDTNCDPDPIDYPIPGNDDAIKATKLIISRIADAVIEGREGRTPEIPVTPVAQVAESAREELNVQEIAAEPKEGLPEEALKVAAEPAAPRKAKAAPKRKAKAAKVSTDGNAEAPLLEEGKDGSE</sequence>
<evidence type="ECO:0000256" key="5">
    <source>
        <dbReference type="HAMAP-Rule" id="MF_00291"/>
    </source>
</evidence>